<dbReference type="NCBIfam" id="TIGR02348">
    <property type="entry name" value="GroEL"/>
    <property type="match status" value="1"/>
</dbReference>
<dbReference type="OrthoDB" id="9766614at2"/>
<evidence type="ECO:0000256" key="11">
    <source>
        <dbReference type="RuleBase" id="RU000419"/>
    </source>
</evidence>
<dbReference type="SUPFAM" id="SSF48592">
    <property type="entry name" value="GroEL equatorial domain-like"/>
    <property type="match status" value="1"/>
</dbReference>
<comment type="caution">
    <text evidence="9">Lacks conserved residue(s) required for the propagation of feature annotation.</text>
</comment>
<feature type="binding site" evidence="9">
    <location>
        <position position="413"/>
    </location>
    <ligand>
        <name>ATP</name>
        <dbReference type="ChEBI" id="CHEBI:30616"/>
    </ligand>
</feature>
<feature type="binding site" evidence="9">
    <location>
        <begin position="29"/>
        <end position="32"/>
    </location>
    <ligand>
        <name>ATP</name>
        <dbReference type="ChEBI" id="CHEBI:30616"/>
    </ligand>
</feature>
<keyword evidence="5 9" id="KW-0067">ATP-binding</keyword>
<dbReference type="SUPFAM" id="SSF52029">
    <property type="entry name" value="GroEL apical domain-like"/>
    <property type="match status" value="1"/>
</dbReference>
<dbReference type="GO" id="GO:0005524">
    <property type="term" value="F:ATP binding"/>
    <property type="evidence" value="ECO:0007669"/>
    <property type="project" value="UniProtKB-UniRule"/>
</dbReference>
<dbReference type="SUPFAM" id="SSF54849">
    <property type="entry name" value="GroEL-intermediate domain like"/>
    <property type="match status" value="1"/>
</dbReference>
<evidence type="ECO:0000256" key="2">
    <source>
        <dbReference type="ARBA" id="ARBA00004241"/>
    </source>
</evidence>
<evidence type="ECO:0000256" key="5">
    <source>
        <dbReference type="ARBA" id="ARBA00022840"/>
    </source>
</evidence>
<evidence type="ECO:0000256" key="7">
    <source>
        <dbReference type="ARBA" id="ARBA00023235"/>
    </source>
</evidence>
<keyword evidence="13" id="KW-1185">Reference proteome</keyword>
<dbReference type="RefSeq" id="WP_066641787.1">
    <property type="nucleotide sequence ID" value="NZ_CP014989.1"/>
</dbReference>
<dbReference type="AlphaFoldDB" id="A0A1B1NGB6"/>
<dbReference type="NCBIfam" id="NF009489">
    <property type="entry name" value="PRK12851.1"/>
    <property type="match status" value="1"/>
</dbReference>
<comment type="similarity">
    <text evidence="3 9 10">Belongs to the chaperonin (HSP60) family.</text>
</comment>
<accession>A0A1B1NGB6</accession>
<sequence length="534" mass="55907">MAKQLQFNDDARKALERGVDALANAVKVTLGPKGRNVVLDKKWGAPTITNDGVTIAREVELEDPYENLGAQLAKEVATKTNDIAGDGTTTATVLAQAMVKEGLRNVAAGAAPSGLKRGIDAAVSAINDRLLETARELEGRDEIAQVAGLSAQDPQIGELIADAFDKVGKDGVITVEESSTTAMELEFTEGMQFDKGYLSPYFVTDSERMEAVLEDAYVLLVQGKISKVSDLLPLLEKVVGESKPLMIIAEDVEAEALSTLVVNKVRGTFNAVAVKAPGFGDRRKAMLQDMAILTGGQVVAEEVGLSLDSVGLEVLGTARRVVATKDTTTIVEGSGDAQAVSDRVAQLQAEAAATDSDWDREKLQERIAKLAGGVCVIKVGAHTEVELKEKKHRIEDAVSATRAAIEEGIVAGGGSALVHAAPAADELGLTADEAVGAAIVRKSAAEPLRWIAENAGLQGYVATTKVGEMSPGQGLNAATGEYGDLFAAGVIDPVKVTRSALRNAASIASMVLTTDTLVVDKPEEEDEAGHGHAH</sequence>
<evidence type="ECO:0000313" key="12">
    <source>
        <dbReference type="EMBL" id="ANS80453.1"/>
    </source>
</evidence>
<dbReference type="PRINTS" id="PR00298">
    <property type="entry name" value="CHAPERONIN60"/>
</dbReference>
<dbReference type="GO" id="GO:0042603">
    <property type="term" value="C:capsule"/>
    <property type="evidence" value="ECO:0007669"/>
    <property type="project" value="UniProtKB-SubCell"/>
</dbReference>
<feature type="binding site" evidence="9">
    <location>
        <begin position="476"/>
        <end position="478"/>
    </location>
    <ligand>
        <name>ATP</name>
        <dbReference type="ChEBI" id="CHEBI:30616"/>
    </ligand>
</feature>
<feature type="binding site" evidence="9">
    <location>
        <begin position="86"/>
        <end position="90"/>
    </location>
    <ligand>
        <name>ATP</name>
        <dbReference type="ChEBI" id="CHEBI:30616"/>
    </ligand>
</feature>
<dbReference type="NCBIfam" id="NF009487">
    <property type="entry name" value="PRK12849.1"/>
    <property type="match status" value="1"/>
</dbReference>
<evidence type="ECO:0000256" key="6">
    <source>
        <dbReference type="ARBA" id="ARBA00023186"/>
    </source>
</evidence>
<evidence type="ECO:0000256" key="3">
    <source>
        <dbReference type="ARBA" id="ARBA00006607"/>
    </source>
</evidence>
<dbReference type="GO" id="GO:0009408">
    <property type="term" value="P:response to heat"/>
    <property type="evidence" value="ECO:0007669"/>
    <property type="project" value="UniProtKB-ARBA"/>
</dbReference>
<protein>
    <recommendedName>
        <fullName evidence="9">Chaperonin GroEL</fullName>
        <ecNumber evidence="9">5.6.1.7</ecNumber>
    </recommendedName>
    <alternativeName>
        <fullName evidence="9">60 kDa chaperonin</fullName>
    </alternativeName>
    <alternativeName>
        <fullName evidence="9">Chaperonin-60</fullName>
        <shortName evidence="9">Cpn60</shortName>
    </alternativeName>
</protein>
<name>A0A1B1NGB6_9MICO</name>
<keyword evidence="12" id="KW-0346">Stress response</keyword>
<dbReference type="KEGG" id="serj:SGUI_3057"/>
<dbReference type="InterPro" id="IPR027410">
    <property type="entry name" value="TCP-1-like_intermed_sf"/>
</dbReference>
<dbReference type="GO" id="GO:0016853">
    <property type="term" value="F:isomerase activity"/>
    <property type="evidence" value="ECO:0007669"/>
    <property type="project" value="UniProtKB-KW"/>
</dbReference>
<evidence type="ECO:0000313" key="13">
    <source>
        <dbReference type="Proteomes" id="UP000092482"/>
    </source>
</evidence>
<dbReference type="Pfam" id="PF00118">
    <property type="entry name" value="Cpn60_TCP1"/>
    <property type="match status" value="1"/>
</dbReference>
<dbReference type="GO" id="GO:0042026">
    <property type="term" value="P:protein refolding"/>
    <property type="evidence" value="ECO:0007669"/>
    <property type="project" value="UniProtKB-UniRule"/>
</dbReference>
<dbReference type="NCBIfam" id="NF009488">
    <property type="entry name" value="PRK12850.1"/>
    <property type="match status" value="1"/>
</dbReference>
<dbReference type="GO" id="GO:0140662">
    <property type="term" value="F:ATP-dependent protein folding chaperone"/>
    <property type="evidence" value="ECO:0007669"/>
    <property type="project" value="InterPro"/>
</dbReference>
<proteinExistence type="inferred from homology"/>
<dbReference type="GO" id="GO:0005737">
    <property type="term" value="C:cytoplasm"/>
    <property type="evidence" value="ECO:0007669"/>
    <property type="project" value="UniProtKB-SubCell"/>
</dbReference>
<evidence type="ECO:0000256" key="8">
    <source>
        <dbReference type="ARBA" id="ARBA00025702"/>
    </source>
</evidence>
<gene>
    <name evidence="9" type="primary">groEL</name>
    <name evidence="9" type="synonym">groL</name>
    <name evidence="12" type="ORF">SGUI_3057</name>
</gene>
<keyword evidence="4 9" id="KW-0547">Nucleotide-binding</keyword>
<dbReference type="PROSITE" id="PS00296">
    <property type="entry name" value="CHAPERONINS_CPN60"/>
    <property type="match status" value="1"/>
</dbReference>
<dbReference type="Gene3D" id="3.50.7.10">
    <property type="entry name" value="GroEL"/>
    <property type="match status" value="1"/>
</dbReference>
<dbReference type="HAMAP" id="MF_00600">
    <property type="entry name" value="CH60"/>
    <property type="match status" value="1"/>
</dbReference>
<dbReference type="GO" id="GO:0051082">
    <property type="term" value="F:unfolded protein binding"/>
    <property type="evidence" value="ECO:0007669"/>
    <property type="project" value="UniProtKB-UniRule"/>
</dbReference>
<dbReference type="PATRIC" id="fig|1758689.4.peg.3187"/>
<dbReference type="EMBL" id="CP014989">
    <property type="protein sequence ID" value="ANS80453.1"/>
    <property type="molecule type" value="Genomic_DNA"/>
</dbReference>
<dbReference type="Proteomes" id="UP000092482">
    <property type="component" value="Chromosome"/>
</dbReference>
<comment type="subcellular location">
    <subcellularLocation>
        <location evidence="2">Cell surface</location>
    </subcellularLocation>
    <subcellularLocation>
        <location evidence="9">Cytoplasm</location>
    </subcellularLocation>
    <subcellularLocation>
        <location evidence="8">Secreted</location>
        <location evidence="8">Capsule</location>
    </subcellularLocation>
    <subcellularLocation>
        <location evidence="1">Secreted</location>
        <location evidence="1">Cell wall</location>
    </subcellularLocation>
</comment>
<keyword evidence="6 9" id="KW-0143">Chaperone</keyword>
<feature type="binding site" evidence="9">
    <location>
        <position position="492"/>
    </location>
    <ligand>
        <name>ATP</name>
        <dbReference type="ChEBI" id="CHEBI:30616"/>
    </ligand>
</feature>
<comment type="function">
    <text evidence="9 11">Together with its co-chaperonin GroES, plays an essential role in assisting protein folding. The GroEL-GroES system forms a nano-cage that allows encapsulation of the non-native substrate proteins and provides a physical environment optimized to promote and accelerate protein folding.</text>
</comment>
<evidence type="ECO:0000256" key="10">
    <source>
        <dbReference type="RuleBase" id="RU000418"/>
    </source>
</evidence>
<evidence type="ECO:0000256" key="9">
    <source>
        <dbReference type="HAMAP-Rule" id="MF_00600"/>
    </source>
</evidence>
<reference evidence="12 13" key="1">
    <citation type="submission" date="2016-03" db="EMBL/GenBank/DDBJ databases">
        <title>Shallow-sea hydrothermal system.</title>
        <authorList>
            <person name="Tang K."/>
        </authorList>
    </citation>
    <scope>NUCLEOTIDE SEQUENCE [LARGE SCALE GENOMIC DNA]</scope>
    <source>
        <strain evidence="12 13">JLT9</strain>
    </source>
</reference>
<dbReference type="InterPro" id="IPR027413">
    <property type="entry name" value="GROEL-like_equatorial_sf"/>
</dbReference>
<dbReference type="NCBIfam" id="NF000592">
    <property type="entry name" value="PRK00013.1"/>
    <property type="match status" value="1"/>
</dbReference>
<dbReference type="STRING" id="1758689.SGUI_3057"/>
<dbReference type="InterPro" id="IPR001844">
    <property type="entry name" value="Cpn60/GroEL"/>
</dbReference>
<dbReference type="InterPro" id="IPR027409">
    <property type="entry name" value="GroEL-like_apical_dom_sf"/>
</dbReference>
<dbReference type="PANTHER" id="PTHR45633">
    <property type="entry name" value="60 KDA HEAT SHOCK PROTEIN, MITOCHONDRIAL"/>
    <property type="match status" value="1"/>
</dbReference>
<dbReference type="CDD" id="cd03344">
    <property type="entry name" value="GroEL"/>
    <property type="match status" value="1"/>
</dbReference>
<dbReference type="Gene3D" id="3.30.260.10">
    <property type="entry name" value="TCP-1-like chaperonin intermediate domain"/>
    <property type="match status" value="1"/>
</dbReference>
<comment type="subunit">
    <text evidence="9 11">Forms a cylinder of 14 subunits composed of two heptameric rings stacked back-to-back. Interacts with the co-chaperonin GroES.</text>
</comment>
<dbReference type="FunFam" id="3.50.7.10:FF:000001">
    <property type="entry name" value="60 kDa chaperonin"/>
    <property type="match status" value="1"/>
</dbReference>
<dbReference type="Gene3D" id="1.10.560.10">
    <property type="entry name" value="GroEL-like equatorial domain"/>
    <property type="match status" value="1"/>
</dbReference>
<dbReference type="GO" id="GO:0009986">
    <property type="term" value="C:cell surface"/>
    <property type="evidence" value="ECO:0007669"/>
    <property type="project" value="UniProtKB-SubCell"/>
</dbReference>
<keyword evidence="9" id="KW-0963">Cytoplasm</keyword>
<dbReference type="InterPro" id="IPR002423">
    <property type="entry name" value="Cpn60/GroEL/TCP-1"/>
</dbReference>
<evidence type="ECO:0000256" key="1">
    <source>
        <dbReference type="ARBA" id="ARBA00004191"/>
    </source>
</evidence>
<dbReference type="InterPro" id="IPR018370">
    <property type="entry name" value="Chaperonin_Cpn60_CS"/>
</dbReference>
<keyword evidence="7 9" id="KW-0413">Isomerase</keyword>
<organism evidence="12 13">
    <name type="scientific">Serinicoccus hydrothermalis</name>
    <dbReference type="NCBI Taxonomy" id="1758689"/>
    <lineage>
        <taxon>Bacteria</taxon>
        <taxon>Bacillati</taxon>
        <taxon>Actinomycetota</taxon>
        <taxon>Actinomycetes</taxon>
        <taxon>Micrococcales</taxon>
        <taxon>Ornithinimicrobiaceae</taxon>
        <taxon>Serinicoccus</taxon>
    </lineage>
</organism>
<evidence type="ECO:0000256" key="4">
    <source>
        <dbReference type="ARBA" id="ARBA00022741"/>
    </source>
</evidence>
<dbReference type="EC" id="5.6.1.7" evidence="9"/>